<dbReference type="EMBL" id="QEEZ01000018">
    <property type="protein sequence ID" value="PWC01108.1"/>
    <property type="molecule type" value="Genomic_DNA"/>
</dbReference>
<proteinExistence type="predicted"/>
<comment type="caution">
    <text evidence="1">The sequence shown here is derived from an EMBL/GenBank/DDBJ whole genome shotgun (WGS) entry which is preliminary data.</text>
</comment>
<keyword evidence="2" id="KW-1185">Reference proteome</keyword>
<gene>
    <name evidence="1" type="ORF">DF222_09035</name>
</gene>
<evidence type="ECO:0000313" key="2">
    <source>
        <dbReference type="Proteomes" id="UP000244989"/>
    </source>
</evidence>
<protein>
    <submittedName>
        <fullName evidence="1">Uncharacterized protein</fullName>
    </submittedName>
</protein>
<sequence>MLGLAHIFEHMRFRTRRRLRGRFFLTALNGAVANSHFEPTMRRLACSRHCCVGNRF</sequence>
<accession>A0A2U1T5D8</accession>
<organism evidence="1 2">
    <name type="scientific">Corynebacterium yudongzhengii</name>
    <dbReference type="NCBI Taxonomy" id="2080740"/>
    <lineage>
        <taxon>Bacteria</taxon>
        <taxon>Bacillati</taxon>
        <taxon>Actinomycetota</taxon>
        <taxon>Actinomycetes</taxon>
        <taxon>Mycobacteriales</taxon>
        <taxon>Corynebacteriaceae</taxon>
        <taxon>Corynebacterium</taxon>
    </lineage>
</organism>
<dbReference type="Proteomes" id="UP000244989">
    <property type="component" value="Unassembled WGS sequence"/>
</dbReference>
<evidence type="ECO:0000313" key="1">
    <source>
        <dbReference type="EMBL" id="PWC01108.1"/>
    </source>
</evidence>
<dbReference type="KEGG" id="cyz:C3B44_00210"/>
<name>A0A2U1T5D8_9CORY</name>
<reference evidence="2" key="1">
    <citation type="submission" date="2018-04" db="EMBL/GenBank/DDBJ databases">
        <authorList>
            <person name="Liu S."/>
            <person name="Wang Z."/>
            <person name="Li J."/>
        </authorList>
    </citation>
    <scope>NUCLEOTIDE SEQUENCE [LARGE SCALE GENOMIC DNA]</scope>
    <source>
        <strain evidence="2">2189</strain>
    </source>
</reference>
<dbReference type="AlphaFoldDB" id="A0A2U1T5D8"/>